<reference evidence="3 4" key="1">
    <citation type="submission" date="2024-09" db="EMBL/GenBank/DDBJ databases">
        <title>Floridaenema gen nov. (Aerosakkonemataceae, Aerosakkonematales ord. nov., Cyanobacteria) from benthic tropical and subtropical fresh waters, with the description of four new species.</title>
        <authorList>
            <person name="Moretto J.A."/>
            <person name="Berthold D.E."/>
            <person name="Lefler F.W."/>
            <person name="Huang I.-S."/>
            <person name="Laughinghouse H. IV."/>
        </authorList>
    </citation>
    <scope>NUCLEOTIDE SEQUENCE [LARGE SCALE GENOMIC DNA]</scope>
    <source>
        <strain evidence="3 4">BLCC-F50</strain>
    </source>
</reference>
<dbReference type="NCBIfam" id="TIGR01552">
    <property type="entry name" value="phd_fam"/>
    <property type="match status" value="1"/>
</dbReference>
<dbReference type="RefSeq" id="WP_413266584.1">
    <property type="nucleotide sequence ID" value="NZ_JBHFNR010000227.1"/>
</dbReference>
<comment type="similarity">
    <text evidence="1 2">Belongs to the phD/YefM antitoxin family.</text>
</comment>
<keyword evidence="4" id="KW-1185">Reference proteome</keyword>
<evidence type="ECO:0000313" key="4">
    <source>
        <dbReference type="Proteomes" id="UP001576784"/>
    </source>
</evidence>
<sequence>MSQQYSIEQIAVNLNKIIQEIEQGEPVEITREGEQVAVIISTNEYKKLLHKSPGFWESLQQFRQEIMAEGIEIDPDEVWKDVRDKSPGREVNL</sequence>
<comment type="caution">
    <text evidence="3">The sequence shown here is derived from an EMBL/GenBank/DDBJ whole genome shotgun (WGS) entry which is preliminary data.</text>
</comment>
<dbReference type="Gene3D" id="3.40.1620.10">
    <property type="entry name" value="YefM-like domain"/>
    <property type="match status" value="1"/>
</dbReference>
<dbReference type="Proteomes" id="UP001576784">
    <property type="component" value="Unassembled WGS sequence"/>
</dbReference>
<evidence type="ECO:0000256" key="2">
    <source>
        <dbReference type="RuleBase" id="RU362080"/>
    </source>
</evidence>
<dbReference type="InterPro" id="IPR006442">
    <property type="entry name" value="Antitoxin_Phd/YefM"/>
</dbReference>
<evidence type="ECO:0000313" key="3">
    <source>
        <dbReference type="EMBL" id="MFB2896966.1"/>
    </source>
</evidence>
<evidence type="ECO:0000256" key="1">
    <source>
        <dbReference type="ARBA" id="ARBA00009981"/>
    </source>
</evidence>
<dbReference type="Pfam" id="PF02604">
    <property type="entry name" value="PhdYeFM_antitox"/>
    <property type="match status" value="1"/>
</dbReference>
<name>A0ABV4XZ10_9CYAN</name>
<gene>
    <name evidence="3" type="ORF">ACE1CI_28970</name>
</gene>
<comment type="function">
    <text evidence="2">Antitoxin component of a type II toxin-antitoxin (TA) system.</text>
</comment>
<organism evidence="3 4">
    <name type="scientific">Floridaenema flaviceps BLCC-F50</name>
    <dbReference type="NCBI Taxonomy" id="3153642"/>
    <lineage>
        <taxon>Bacteria</taxon>
        <taxon>Bacillati</taxon>
        <taxon>Cyanobacteriota</taxon>
        <taxon>Cyanophyceae</taxon>
        <taxon>Oscillatoriophycideae</taxon>
        <taxon>Aerosakkonematales</taxon>
        <taxon>Aerosakkonemataceae</taxon>
        <taxon>Floridanema</taxon>
        <taxon>Floridanema flaviceps</taxon>
    </lineage>
</organism>
<accession>A0ABV4XZ10</accession>
<dbReference type="InterPro" id="IPR036165">
    <property type="entry name" value="YefM-like_sf"/>
</dbReference>
<dbReference type="EMBL" id="JBHFNR010000227">
    <property type="protein sequence ID" value="MFB2896966.1"/>
    <property type="molecule type" value="Genomic_DNA"/>
</dbReference>
<dbReference type="SUPFAM" id="SSF143120">
    <property type="entry name" value="YefM-like"/>
    <property type="match status" value="1"/>
</dbReference>
<proteinExistence type="inferred from homology"/>
<protein>
    <recommendedName>
        <fullName evidence="2">Antitoxin</fullName>
    </recommendedName>
</protein>